<dbReference type="InterPro" id="IPR050832">
    <property type="entry name" value="Bact_Acetyltransf"/>
</dbReference>
<accession>A0ABV8MLL2</accession>
<reference evidence="5" key="1">
    <citation type="journal article" date="2019" name="Int. J. Syst. Evol. Microbiol.">
        <title>The Global Catalogue of Microorganisms (GCM) 10K type strain sequencing project: providing services to taxonomists for standard genome sequencing and annotation.</title>
        <authorList>
            <consortium name="The Broad Institute Genomics Platform"/>
            <consortium name="The Broad Institute Genome Sequencing Center for Infectious Disease"/>
            <person name="Wu L."/>
            <person name="Ma J."/>
        </authorList>
    </citation>
    <scope>NUCLEOTIDE SEQUENCE [LARGE SCALE GENOMIC DNA]</scope>
    <source>
        <strain evidence="5">LMG 29894</strain>
    </source>
</reference>
<feature type="domain" description="N-acetyltransferase" evidence="3">
    <location>
        <begin position="3"/>
        <end position="156"/>
    </location>
</feature>
<keyword evidence="5" id="KW-1185">Reference proteome</keyword>
<evidence type="ECO:0000313" key="4">
    <source>
        <dbReference type="EMBL" id="MFC4157931.1"/>
    </source>
</evidence>
<dbReference type="EMBL" id="JBHSBU010000001">
    <property type="protein sequence ID" value="MFC4157931.1"/>
    <property type="molecule type" value="Genomic_DNA"/>
</dbReference>
<dbReference type="InterPro" id="IPR000182">
    <property type="entry name" value="GNAT_dom"/>
</dbReference>
<gene>
    <name evidence="4" type="ORF">ACFOW7_01040</name>
</gene>
<dbReference type="PANTHER" id="PTHR43877">
    <property type="entry name" value="AMINOALKYLPHOSPHONATE N-ACETYLTRANSFERASE-RELATED-RELATED"/>
    <property type="match status" value="1"/>
</dbReference>
<dbReference type="GO" id="GO:0016746">
    <property type="term" value="F:acyltransferase activity"/>
    <property type="evidence" value="ECO:0007669"/>
    <property type="project" value="UniProtKB-KW"/>
</dbReference>
<dbReference type="Proteomes" id="UP001595791">
    <property type="component" value="Unassembled WGS sequence"/>
</dbReference>
<proteinExistence type="predicted"/>
<keyword evidence="1 4" id="KW-0808">Transferase</keyword>
<evidence type="ECO:0000256" key="1">
    <source>
        <dbReference type="ARBA" id="ARBA00022679"/>
    </source>
</evidence>
<protein>
    <submittedName>
        <fullName evidence="4">GNAT family N-acetyltransferase</fullName>
        <ecNumber evidence="4">2.3.-.-</ecNumber>
    </submittedName>
</protein>
<evidence type="ECO:0000313" key="5">
    <source>
        <dbReference type="Proteomes" id="UP001595791"/>
    </source>
</evidence>
<dbReference type="EC" id="2.3.-.-" evidence="4"/>
<evidence type="ECO:0000259" key="3">
    <source>
        <dbReference type="PROSITE" id="PS51186"/>
    </source>
</evidence>
<sequence>MNLQWRHFTAADAASVSELFRAVYGEHYVYPDLYLPAMISQHNAQGDWYSALALDGERVVGHSALCRDPQDPGSAELALNAVHPDARGRGIATTLGQLLCGHARELGLDTLTIKQVSSYTHSQQLARTLGFQTTGLLLDYVSSPYGNAWRESVVLGCQTLRPGHRPLPALDWPAEYAQWAESLTRHFGSGSAAPAPLDTPMQVRRHGERVEVTLERVEAASLAQIALLPGNWLIHVRLRLDQGFDEALARLAPAGYVFAGLAPAPGAGWYALLERGFDARPLTLRCPIAQTLHQNAQLPPLSGLPPRRRPEVGAAAIRSC</sequence>
<dbReference type="PROSITE" id="PS51186">
    <property type="entry name" value="GNAT"/>
    <property type="match status" value="1"/>
</dbReference>
<keyword evidence="2 4" id="KW-0012">Acyltransferase</keyword>
<organism evidence="4 5">
    <name type="scientific">Chitinimonas lacunae</name>
    <dbReference type="NCBI Taxonomy" id="1963018"/>
    <lineage>
        <taxon>Bacteria</taxon>
        <taxon>Pseudomonadati</taxon>
        <taxon>Pseudomonadota</taxon>
        <taxon>Betaproteobacteria</taxon>
        <taxon>Neisseriales</taxon>
        <taxon>Chitinibacteraceae</taxon>
        <taxon>Chitinimonas</taxon>
    </lineage>
</organism>
<dbReference type="InterPro" id="IPR016181">
    <property type="entry name" value="Acyl_CoA_acyltransferase"/>
</dbReference>
<name>A0ABV8MLL2_9NEIS</name>
<dbReference type="Gene3D" id="3.40.630.30">
    <property type="match status" value="1"/>
</dbReference>
<dbReference type="CDD" id="cd04301">
    <property type="entry name" value="NAT_SF"/>
    <property type="match status" value="1"/>
</dbReference>
<dbReference type="RefSeq" id="WP_378160099.1">
    <property type="nucleotide sequence ID" value="NZ_JBHSBU010000001.1"/>
</dbReference>
<dbReference type="Pfam" id="PF00583">
    <property type="entry name" value="Acetyltransf_1"/>
    <property type="match status" value="1"/>
</dbReference>
<dbReference type="SUPFAM" id="SSF55729">
    <property type="entry name" value="Acyl-CoA N-acyltransferases (Nat)"/>
    <property type="match status" value="1"/>
</dbReference>
<evidence type="ECO:0000256" key="2">
    <source>
        <dbReference type="ARBA" id="ARBA00023315"/>
    </source>
</evidence>
<comment type="caution">
    <text evidence="4">The sequence shown here is derived from an EMBL/GenBank/DDBJ whole genome shotgun (WGS) entry which is preliminary data.</text>
</comment>